<accession>A0A3N1HLG1</accession>
<sequence length="127" mass="13299">MREQVSGRVGAAVDAVRQRLGGEAPSTGPRVVLLGRKGCHLCAAAREVVVDVAARTGTAWREVDVDAPDPRDERLAGGAGAPGALVARWGELVPVVLVDGVQHAVLRVDADALERTLGRAPGRRRRG</sequence>
<dbReference type="AlphaFoldDB" id="A0A3N1HLG1"/>
<proteinExistence type="predicted"/>
<name>A0A3N1HLG1_9ACTN</name>
<dbReference type="InterPro" id="IPR008554">
    <property type="entry name" value="Glutaredoxin-like"/>
</dbReference>
<dbReference type="Pfam" id="PF05768">
    <property type="entry name" value="Glrx-like"/>
    <property type="match status" value="1"/>
</dbReference>
<dbReference type="InParanoid" id="A0A3N1HLG1"/>
<protein>
    <submittedName>
        <fullName evidence="1">Glutaredoxin-like protein DUF836</fullName>
    </submittedName>
</protein>
<organism evidence="1 2">
    <name type="scientific">Pseudokineococcus lusitanus</name>
    <dbReference type="NCBI Taxonomy" id="763993"/>
    <lineage>
        <taxon>Bacteria</taxon>
        <taxon>Bacillati</taxon>
        <taxon>Actinomycetota</taxon>
        <taxon>Actinomycetes</taxon>
        <taxon>Kineosporiales</taxon>
        <taxon>Kineosporiaceae</taxon>
        <taxon>Pseudokineococcus</taxon>
    </lineage>
</organism>
<dbReference type="RefSeq" id="WP_241967122.1">
    <property type="nucleotide sequence ID" value="NZ_RJKN01000004.1"/>
</dbReference>
<evidence type="ECO:0000313" key="1">
    <source>
        <dbReference type="EMBL" id="ROP43289.1"/>
    </source>
</evidence>
<dbReference type="EMBL" id="RJKN01000004">
    <property type="protein sequence ID" value="ROP43289.1"/>
    <property type="molecule type" value="Genomic_DNA"/>
</dbReference>
<dbReference type="InterPro" id="IPR036249">
    <property type="entry name" value="Thioredoxin-like_sf"/>
</dbReference>
<comment type="caution">
    <text evidence="1">The sequence shown here is derived from an EMBL/GenBank/DDBJ whole genome shotgun (WGS) entry which is preliminary data.</text>
</comment>
<dbReference type="SUPFAM" id="SSF52833">
    <property type="entry name" value="Thioredoxin-like"/>
    <property type="match status" value="1"/>
</dbReference>
<keyword evidence="2" id="KW-1185">Reference proteome</keyword>
<dbReference type="Proteomes" id="UP000276232">
    <property type="component" value="Unassembled WGS sequence"/>
</dbReference>
<reference evidence="1 2" key="1">
    <citation type="journal article" date="2015" name="Stand. Genomic Sci.">
        <title>Genomic Encyclopedia of Bacterial and Archaeal Type Strains, Phase III: the genomes of soil and plant-associated and newly described type strains.</title>
        <authorList>
            <person name="Whitman W.B."/>
            <person name="Woyke T."/>
            <person name="Klenk H.P."/>
            <person name="Zhou Y."/>
            <person name="Lilburn T.G."/>
            <person name="Beck B.J."/>
            <person name="De Vos P."/>
            <person name="Vandamme P."/>
            <person name="Eisen J.A."/>
            <person name="Garrity G."/>
            <person name="Hugenholtz P."/>
            <person name="Kyrpides N.C."/>
        </authorList>
    </citation>
    <scope>NUCLEOTIDE SEQUENCE [LARGE SCALE GENOMIC DNA]</scope>
    <source>
        <strain evidence="1 2">CECT 7306</strain>
    </source>
</reference>
<evidence type="ECO:0000313" key="2">
    <source>
        <dbReference type="Proteomes" id="UP000276232"/>
    </source>
</evidence>
<gene>
    <name evidence="1" type="ORF">EDC03_1891</name>
</gene>
<dbReference type="Gene3D" id="3.40.30.10">
    <property type="entry name" value="Glutaredoxin"/>
    <property type="match status" value="1"/>
</dbReference>